<dbReference type="Proteomes" id="UP000887568">
    <property type="component" value="Unplaced"/>
</dbReference>
<keyword evidence="2" id="KW-1133">Transmembrane helix</keyword>
<sequence length="998" mass="112235">MDGKVLAYLSGYKGFGRSFNRSVLANDERLHQDYKDALNNGSLPCNRQQIITVGDKGVGKTSTLKYLQGEVCDPSEEPKATEGIEITQCETSEQKSDWVACRDDGSPSSADDPTLSAAWCVCDNIDSFEGILQRKEKDRESTNDSSDQPQNRPMKDTACDGINGAKQAFRWICRSAVTEMQMAGSAIVLFIIACCYFLFDFGVLCWLGLIMCHAFFLKSDFNSAYRFVIPIVFQIIVVEATIRATKFTSGLGVSRPEDRVWAFVVATVLYSGVCGISTCFGLLCGLGCRSGVAIALCIMTPTSKSSMSFDKEVLVLAIGNLCGPLLVRFGMKFVQHMTRSLKEAAASFTVVICIAFTWTGYSGNPYVPVFLLGVFMGFGNAYGVLKGRETVAVKKLMPPYVLKKAFGFVVGIIMGHLIGWRLMFFSETSTACSMFLSTLAAFGFLTYDLLVAQKVVQLEKNAIPITIFRKFLMDSATGDNPVSYKLQLWDNAGGNVYQTMQQFFRPAEAVYLVVFNLEDARKDEKEQHQRLRQWLFSLKAHSERIAKNEKMPESPEPNTLVFIVGTHRDSVTREFIDRFAAQIYESLYTDFCSMLALNDDKGPLYVVENSKPMDKDGLHLQKSVTTMAKKTSHMTEHFPIRNLRILNKIRNRQASCPLPWIISTFDLLQTLEEENLSLEDFHEVLSSLHRTGDVIYREDDEILKGYVVIRPQELMDRLKAIVRIPPRESRSRNLADDWLELETKGIASRNLIQAIAGSVETILAFLRLMEAYNLLIPAYSGTTHQEQCTESCQCLQSGQLPDYCILPSHLPDFTGDEATFWVPSEDDEVYYFDFAHVSPDPIFHRLLAKCCCGRDNHNHLFKTRGRFRYEAADLYAIQLRKVSHSQNTIQVTIQRSAVNNQRSLQVLQHLQKLLEEIRLVDFSGLSYSCGPICSDCSSDDFLMVLRVCGHDEEFPITQIKSFMSHGKNHEVSITPQLMVTCGRRRRRTSSSNSSQGGK</sequence>
<proteinExistence type="predicted"/>
<keyword evidence="4" id="KW-1185">Reference proteome</keyword>
<dbReference type="OrthoDB" id="5986751at2759"/>
<feature type="transmembrane region" description="Helical" evidence="2">
    <location>
        <begin position="187"/>
        <end position="217"/>
    </location>
</feature>
<dbReference type="RefSeq" id="XP_038049752.1">
    <property type="nucleotide sequence ID" value="XM_038193824.1"/>
</dbReference>
<dbReference type="Gene3D" id="3.40.50.300">
    <property type="entry name" value="P-loop containing nucleotide triphosphate hydrolases"/>
    <property type="match status" value="1"/>
</dbReference>
<name>A0A913ZD97_PATMI</name>
<feature type="transmembrane region" description="Helical" evidence="2">
    <location>
        <begin position="223"/>
        <end position="240"/>
    </location>
</feature>
<protein>
    <submittedName>
        <fullName evidence="3">Uncharacterized protein</fullName>
    </submittedName>
</protein>
<evidence type="ECO:0000313" key="4">
    <source>
        <dbReference type="Proteomes" id="UP000887568"/>
    </source>
</evidence>
<feature type="transmembrane region" description="Helical" evidence="2">
    <location>
        <begin position="405"/>
        <end position="422"/>
    </location>
</feature>
<feature type="transmembrane region" description="Helical" evidence="2">
    <location>
        <begin position="343"/>
        <end position="361"/>
    </location>
</feature>
<feature type="transmembrane region" description="Helical" evidence="2">
    <location>
        <begin position="260"/>
        <end position="283"/>
    </location>
</feature>
<dbReference type="GeneID" id="119723260"/>
<evidence type="ECO:0000313" key="3">
    <source>
        <dbReference type="EnsemblMetazoa" id="XP_038049752.1"/>
    </source>
</evidence>
<dbReference type="Pfam" id="PF08477">
    <property type="entry name" value="Roc"/>
    <property type="match status" value="1"/>
</dbReference>
<reference evidence="3" key="1">
    <citation type="submission" date="2022-11" db="UniProtKB">
        <authorList>
            <consortium name="EnsemblMetazoa"/>
        </authorList>
    </citation>
    <scope>IDENTIFICATION</scope>
</reference>
<dbReference type="EnsemblMetazoa" id="XM_038193824.1">
    <property type="protein sequence ID" value="XP_038049752.1"/>
    <property type="gene ID" value="LOC119723260"/>
</dbReference>
<feature type="compositionally biased region" description="Basic and acidic residues" evidence="1">
    <location>
        <begin position="133"/>
        <end position="142"/>
    </location>
</feature>
<dbReference type="InterPro" id="IPR027417">
    <property type="entry name" value="P-loop_NTPase"/>
</dbReference>
<organism evidence="3 4">
    <name type="scientific">Patiria miniata</name>
    <name type="common">Bat star</name>
    <name type="synonym">Asterina miniata</name>
    <dbReference type="NCBI Taxonomy" id="46514"/>
    <lineage>
        <taxon>Eukaryota</taxon>
        <taxon>Metazoa</taxon>
        <taxon>Echinodermata</taxon>
        <taxon>Eleutherozoa</taxon>
        <taxon>Asterozoa</taxon>
        <taxon>Asteroidea</taxon>
        <taxon>Valvatacea</taxon>
        <taxon>Valvatida</taxon>
        <taxon>Asterinidae</taxon>
        <taxon>Patiria</taxon>
    </lineage>
</organism>
<dbReference type="AlphaFoldDB" id="A0A913ZD97"/>
<feature type="region of interest" description="Disordered" evidence="1">
    <location>
        <begin position="133"/>
        <end position="158"/>
    </location>
</feature>
<dbReference type="OMA" id="QGEVCDP"/>
<keyword evidence="2" id="KW-0472">Membrane</keyword>
<feature type="transmembrane region" description="Helical" evidence="2">
    <location>
        <begin position="313"/>
        <end position="331"/>
    </location>
</feature>
<dbReference type="SUPFAM" id="SSF52540">
    <property type="entry name" value="P-loop containing nucleoside triphosphate hydrolases"/>
    <property type="match status" value="1"/>
</dbReference>
<accession>A0A913ZD97</accession>
<keyword evidence="2" id="KW-0812">Transmembrane</keyword>
<feature type="transmembrane region" description="Helical" evidence="2">
    <location>
        <begin position="367"/>
        <end position="385"/>
    </location>
</feature>
<evidence type="ECO:0000256" key="1">
    <source>
        <dbReference type="SAM" id="MobiDB-lite"/>
    </source>
</evidence>
<evidence type="ECO:0000256" key="2">
    <source>
        <dbReference type="SAM" id="Phobius"/>
    </source>
</evidence>